<dbReference type="Proteomes" id="UP000050349">
    <property type="component" value="Unassembled WGS sequence"/>
</dbReference>
<sequence length="96" mass="11009">MISFSNDCLNIFNQFFGILDTSGFSELAASRREPRESAVYIKICAFLDNIQRVRRGAYSGHKPRNRSLRLYRERVRQIPYSGCTDMLQPKNAKGCG</sequence>
<organism evidence="1 2">
    <name type="scientific">Pseudomonas fluorescens</name>
    <dbReference type="NCBI Taxonomy" id="294"/>
    <lineage>
        <taxon>Bacteria</taxon>
        <taxon>Pseudomonadati</taxon>
        <taxon>Pseudomonadota</taxon>
        <taxon>Gammaproteobacteria</taxon>
        <taxon>Pseudomonadales</taxon>
        <taxon>Pseudomonadaceae</taxon>
        <taxon>Pseudomonas</taxon>
    </lineage>
</organism>
<evidence type="ECO:0000313" key="1">
    <source>
        <dbReference type="EMBL" id="KPU59453.1"/>
    </source>
</evidence>
<dbReference type="AlphaFoldDB" id="A0A0P8Z3E8"/>
<comment type="caution">
    <text evidence="1">The sequence shown here is derived from an EMBL/GenBank/DDBJ whole genome shotgun (WGS) entry which is preliminary data.</text>
</comment>
<proteinExistence type="predicted"/>
<evidence type="ECO:0000313" key="2">
    <source>
        <dbReference type="Proteomes" id="UP000050349"/>
    </source>
</evidence>
<reference evidence="1 2" key="1">
    <citation type="submission" date="2015-09" db="EMBL/GenBank/DDBJ databases">
        <authorList>
            <person name="Jackson K.R."/>
            <person name="Lunt B.L."/>
            <person name="Fisher J.N.B."/>
            <person name="Gardner A.V."/>
            <person name="Bailey M.E."/>
            <person name="Deus L.M."/>
            <person name="Earl A.S."/>
            <person name="Gibby P.D."/>
            <person name="Hartmann K.A."/>
            <person name="Liu J.E."/>
            <person name="Manci A.M."/>
            <person name="Nielsen D.A."/>
            <person name="Solomon M.B."/>
            <person name="Breakwell D.P."/>
            <person name="Burnett S.H."/>
            <person name="Grose J.H."/>
        </authorList>
    </citation>
    <scope>NUCLEOTIDE SEQUENCE [LARGE SCALE GENOMIC DNA]</scope>
    <source>
        <strain evidence="1 2">S613</strain>
    </source>
</reference>
<dbReference type="EMBL" id="LJXB01000076">
    <property type="protein sequence ID" value="KPU59453.1"/>
    <property type="molecule type" value="Genomic_DNA"/>
</dbReference>
<dbReference type="PATRIC" id="fig|294.162.peg.2875"/>
<name>A0A0P8Z3E8_PSEFL</name>
<accession>A0A0P8Z3E8</accession>
<protein>
    <submittedName>
        <fullName evidence="1">Uncharacterized protein</fullName>
    </submittedName>
</protein>
<gene>
    <name evidence="1" type="ORF">AN403_3092</name>
</gene>